<dbReference type="EMBL" id="CP022115">
    <property type="protein sequence ID" value="ASJ26150.1"/>
    <property type="molecule type" value="Genomic_DNA"/>
</dbReference>
<reference evidence="3" key="1">
    <citation type="submission" date="2017-06" db="EMBL/GenBank/DDBJ databases">
        <title>Whole genome sequence of Laribacter hongkongensis LHGZ1.</title>
        <authorList>
            <person name="Chen D."/>
            <person name="Wu H."/>
            <person name="Chen J."/>
        </authorList>
    </citation>
    <scope>NUCLEOTIDE SEQUENCE [LARGE SCALE GENOMIC DNA]</scope>
    <source>
        <strain evidence="3">LHGZ1</strain>
    </source>
</reference>
<evidence type="ECO:0000256" key="1">
    <source>
        <dbReference type="SAM" id="MobiDB-lite"/>
    </source>
</evidence>
<feature type="compositionally biased region" description="Basic and acidic residues" evidence="1">
    <location>
        <begin position="38"/>
        <end position="57"/>
    </location>
</feature>
<proteinExistence type="predicted"/>
<dbReference type="Proteomes" id="UP000197424">
    <property type="component" value="Chromosome"/>
</dbReference>
<name>A0A248LMZ4_9NEIS</name>
<organism evidence="2 3">
    <name type="scientific">Laribacter hongkongensis</name>
    <dbReference type="NCBI Taxonomy" id="168471"/>
    <lineage>
        <taxon>Bacteria</taxon>
        <taxon>Pseudomonadati</taxon>
        <taxon>Pseudomonadota</taxon>
        <taxon>Betaproteobacteria</taxon>
        <taxon>Neisseriales</taxon>
        <taxon>Aquaspirillaceae</taxon>
        <taxon>Laribacter</taxon>
    </lineage>
</organism>
<dbReference type="AlphaFoldDB" id="A0A248LMZ4"/>
<sequence>MKVGKGNRAHAAWFPRPPLAFARPIRADSKFVTMGAERATRERENPRGIGSTREREV</sequence>
<evidence type="ECO:0000313" key="2">
    <source>
        <dbReference type="EMBL" id="ASJ26150.1"/>
    </source>
</evidence>
<gene>
    <name evidence="2" type="ORF">LHGZ1_3319</name>
</gene>
<feature type="region of interest" description="Disordered" evidence="1">
    <location>
        <begin position="33"/>
        <end position="57"/>
    </location>
</feature>
<accession>A0A248LMZ4</accession>
<protein>
    <submittedName>
        <fullName evidence="2">Uncharacterized protein</fullName>
    </submittedName>
</protein>
<evidence type="ECO:0000313" key="3">
    <source>
        <dbReference type="Proteomes" id="UP000197424"/>
    </source>
</evidence>